<dbReference type="Pfam" id="PF04422">
    <property type="entry name" value="FrhB_FdhB_N"/>
    <property type="match status" value="1"/>
</dbReference>
<comment type="caution">
    <text evidence="3">The sequence shown here is derived from an EMBL/GenBank/DDBJ whole genome shotgun (WGS) entry which is preliminary data.</text>
</comment>
<dbReference type="PANTHER" id="PTHR31332:SF0">
    <property type="entry name" value="7-HYDROXYMETHYL CHLOROPHYLL A REDUCTASE, CHLOROPLASTIC"/>
    <property type="match status" value="1"/>
</dbReference>
<dbReference type="InterPro" id="IPR045220">
    <property type="entry name" value="FRHB/FDHB/HCAR-like"/>
</dbReference>
<protein>
    <submittedName>
        <fullName evidence="3">Coenzyme F420 hydrogenase/dehydrogenase, beta subunit C-terminal domain</fullName>
    </submittedName>
</protein>
<dbReference type="GO" id="GO:0052592">
    <property type="term" value="F:oxidoreductase activity, acting on CH or CH2 groups, with an iron-sulfur protein as acceptor"/>
    <property type="evidence" value="ECO:0007669"/>
    <property type="project" value="TreeGrafter"/>
</dbReference>
<keyword evidence="4" id="KW-1185">Reference proteome</keyword>
<reference evidence="3 4" key="1">
    <citation type="submission" date="2020-07" db="EMBL/GenBank/DDBJ databases">
        <authorList>
            <person name="Feng X."/>
        </authorList>
    </citation>
    <scope>NUCLEOTIDE SEQUENCE [LARGE SCALE GENOMIC DNA]</scope>
    <source>
        <strain evidence="3 4">JCM23202</strain>
    </source>
</reference>
<dbReference type="EMBL" id="JACHVC010000012">
    <property type="protein sequence ID" value="MBC2607408.1"/>
    <property type="molecule type" value="Genomic_DNA"/>
</dbReference>
<gene>
    <name evidence="3" type="ORF">H5P27_15250</name>
</gene>
<dbReference type="RefSeq" id="WP_185661252.1">
    <property type="nucleotide sequence ID" value="NZ_CAWPOO010000012.1"/>
</dbReference>
<feature type="domain" description="Coenzyme F420 hydrogenase/dehydrogenase beta subunit N-terminal" evidence="1">
    <location>
        <begin position="20"/>
        <end position="95"/>
    </location>
</feature>
<evidence type="ECO:0000259" key="1">
    <source>
        <dbReference type="Pfam" id="PF04422"/>
    </source>
</evidence>
<sequence>MENIDNVDTSTPIGSYRKAWVGYSLDEEIRKRAASGGIVTATLCHLLETGRIQGALVCSSGFEEGEFNFRLSIAQTREDLFEAQSSKYFDIPVLRGLNLLKEFEGKVAVVGLPSQINSLSRRMSKNEELRSKVGFRIALFCGHNSKKELIERVWEKKGINPKDIDRFRYRQGHWRGQMELTMKDGQIQRFPFQDFSHYQNLHILSLDRCLNCHDHMGYYSDLSTGDVWLHEMREDPVKHSVFLARSPLAEEIVEEMRARDLLKAEPVDRRFVYRSQKRSINYHYNLSARAKVGKRLGVKIKDRTGEKPKIRDLIAAYIVLTNHKISKNPRLLRWFMKIPKPIVAAYLYLFKGLVNYERKDY</sequence>
<evidence type="ECO:0000313" key="3">
    <source>
        <dbReference type="EMBL" id="MBC2607408.1"/>
    </source>
</evidence>
<proteinExistence type="predicted"/>
<accession>A0A7X1BAG3</accession>
<dbReference type="PANTHER" id="PTHR31332">
    <property type="entry name" value="7-HYDROXYMETHYL CHLOROPHYLL A REDUCTASE, CHLOROPLASTIC"/>
    <property type="match status" value="1"/>
</dbReference>
<organism evidence="3 4">
    <name type="scientific">Pelagicoccus albus</name>
    <dbReference type="NCBI Taxonomy" id="415222"/>
    <lineage>
        <taxon>Bacteria</taxon>
        <taxon>Pseudomonadati</taxon>
        <taxon>Verrucomicrobiota</taxon>
        <taxon>Opitutia</taxon>
        <taxon>Puniceicoccales</taxon>
        <taxon>Pelagicoccaceae</taxon>
        <taxon>Pelagicoccus</taxon>
    </lineage>
</organism>
<dbReference type="AlphaFoldDB" id="A0A7X1BAG3"/>
<evidence type="ECO:0000313" key="4">
    <source>
        <dbReference type="Proteomes" id="UP000526501"/>
    </source>
</evidence>
<dbReference type="InterPro" id="IPR007516">
    <property type="entry name" value="Co_F420_Hydgase/DH_bsu_N"/>
</dbReference>
<name>A0A7X1BAG3_9BACT</name>
<evidence type="ECO:0000259" key="2">
    <source>
        <dbReference type="Pfam" id="PF04432"/>
    </source>
</evidence>
<dbReference type="Proteomes" id="UP000526501">
    <property type="component" value="Unassembled WGS sequence"/>
</dbReference>
<dbReference type="Pfam" id="PF04432">
    <property type="entry name" value="FrhB_FdhB_C"/>
    <property type="match status" value="1"/>
</dbReference>
<feature type="domain" description="Coenzyme F420 hydrogenase/dehydrogenase beta subunit C-terminal" evidence="2">
    <location>
        <begin position="106"/>
        <end position="268"/>
    </location>
</feature>
<dbReference type="InterPro" id="IPR007525">
    <property type="entry name" value="FrhB_FdhB_C"/>
</dbReference>